<feature type="chain" id="PRO_5030775687" description="NHL repeat containing protein" evidence="1">
    <location>
        <begin position="28"/>
        <end position="342"/>
    </location>
</feature>
<dbReference type="Gene3D" id="2.120.10.30">
    <property type="entry name" value="TolB, C-terminal domain"/>
    <property type="match status" value="1"/>
</dbReference>
<keyword evidence="3" id="KW-1185">Reference proteome</keyword>
<dbReference type="PROSITE" id="PS51257">
    <property type="entry name" value="PROKAR_LIPOPROTEIN"/>
    <property type="match status" value="1"/>
</dbReference>
<dbReference type="EMBL" id="JACDQQ010002493">
    <property type="protein sequence ID" value="MBA0088430.1"/>
    <property type="molecule type" value="Genomic_DNA"/>
</dbReference>
<sequence length="342" mass="37220">MRTRMASQLKVLTAMSLLVSGCAAALAQEPEEVDLFAKQRILTAIGPGLRAVRQGADGRLYVLASPSPGLVVTDTTGKQLLAIGEEPTAPGSAAASHSLLTFGDDCDVDAEGRIYVADRGANLIRVFSPEGAPLRSFAVKNPVSVAVLEEDEVAVATLREPHLVMVFDKNGKPVRDFGDPEPIAERAELNRFLNIGQLGTDRLGHLYYAFGYLPEPTVRQYDRLGFASQDIQYTAIDALPTAVAVRKQIDRQEKRGDTPSFKRILTALGVDRSSGEIWMALNNNLLHFDVAGNRLATYKIYTPAGARLEATTILVEQDQLLIGSDPLGLYLFSRPDKKTRNE</sequence>
<proteinExistence type="predicted"/>
<dbReference type="SUPFAM" id="SSF63829">
    <property type="entry name" value="Calcium-dependent phosphotriesterase"/>
    <property type="match status" value="1"/>
</dbReference>
<gene>
    <name evidence="2" type="ORF">HRJ53_25875</name>
</gene>
<dbReference type="InterPro" id="IPR011042">
    <property type="entry name" value="6-blade_b-propeller_TolB-like"/>
</dbReference>
<dbReference type="Proteomes" id="UP000567293">
    <property type="component" value="Unassembled WGS sequence"/>
</dbReference>
<accession>A0A7V8NVS9</accession>
<dbReference type="AlphaFoldDB" id="A0A7V8NVS9"/>
<keyword evidence="1" id="KW-0732">Signal</keyword>
<evidence type="ECO:0008006" key="4">
    <source>
        <dbReference type="Google" id="ProtNLM"/>
    </source>
</evidence>
<evidence type="ECO:0000313" key="2">
    <source>
        <dbReference type="EMBL" id="MBA0088430.1"/>
    </source>
</evidence>
<evidence type="ECO:0000313" key="3">
    <source>
        <dbReference type="Proteomes" id="UP000567293"/>
    </source>
</evidence>
<reference evidence="2" key="1">
    <citation type="submission" date="2020-06" db="EMBL/GenBank/DDBJ databases">
        <title>Legume-microbial interactions unlock mineral nutrients during tropical forest succession.</title>
        <authorList>
            <person name="Epihov D.Z."/>
        </authorList>
    </citation>
    <scope>NUCLEOTIDE SEQUENCE [LARGE SCALE GENOMIC DNA]</scope>
    <source>
        <strain evidence="2">Pan2503</strain>
    </source>
</reference>
<protein>
    <recommendedName>
        <fullName evidence="4">NHL repeat containing protein</fullName>
    </recommendedName>
</protein>
<organism evidence="2 3">
    <name type="scientific">Candidatus Acidiferrum panamense</name>
    <dbReference type="NCBI Taxonomy" id="2741543"/>
    <lineage>
        <taxon>Bacteria</taxon>
        <taxon>Pseudomonadati</taxon>
        <taxon>Acidobacteriota</taxon>
        <taxon>Terriglobia</taxon>
        <taxon>Candidatus Acidiferrales</taxon>
        <taxon>Candidatus Acidiferrum</taxon>
    </lineage>
</organism>
<comment type="caution">
    <text evidence="2">The sequence shown here is derived from an EMBL/GenBank/DDBJ whole genome shotgun (WGS) entry which is preliminary data.</text>
</comment>
<evidence type="ECO:0000256" key="1">
    <source>
        <dbReference type="SAM" id="SignalP"/>
    </source>
</evidence>
<feature type="signal peptide" evidence="1">
    <location>
        <begin position="1"/>
        <end position="27"/>
    </location>
</feature>
<name>A0A7V8NVS9_9BACT</name>